<accession>A0A5P1F036</accession>
<dbReference type="EMBL" id="CM007384">
    <property type="protein sequence ID" value="ONK71718.1"/>
    <property type="molecule type" value="Genomic_DNA"/>
</dbReference>
<dbReference type="Proteomes" id="UP000243459">
    <property type="component" value="Chromosome 4"/>
</dbReference>
<evidence type="ECO:0000313" key="2">
    <source>
        <dbReference type="Proteomes" id="UP000243459"/>
    </source>
</evidence>
<sequence length="145" mass="15809">MASGKLREASTRVEEAWTRSGKMRSRALTAPRGVNEGWGSFDGVSEASRGVDEGWGGFDGVEEAPRGVDEGREACLGKLGRGISFQWVGSLMSELDEYSSRLIDDRDLVINFALCRSMFSYSSMSLTSSSMGLALVHRRAGYLIN</sequence>
<protein>
    <submittedName>
        <fullName evidence="1">Uncharacterized protein</fullName>
    </submittedName>
</protein>
<proteinExistence type="predicted"/>
<dbReference type="AlphaFoldDB" id="A0A5P1F036"/>
<organism evidence="1 2">
    <name type="scientific">Asparagus officinalis</name>
    <name type="common">Garden asparagus</name>
    <dbReference type="NCBI Taxonomy" id="4686"/>
    <lineage>
        <taxon>Eukaryota</taxon>
        <taxon>Viridiplantae</taxon>
        <taxon>Streptophyta</taxon>
        <taxon>Embryophyta</taxon>
        <taxon>Tracheophyta</taxon>
        <taxon>Spermatophyta</taxon>
        <taxon>Magnoliopsida</taxon>
        <taxon>Liliopsida</taxon>
        <taxon>Asparagales</taxon>
        <taxon>Asparagaceae</taxon>
        <taxon>Asparagoideae</taxon>
        <taxon>Asparagus</taxon>
    </lineage>
</organism>
<name>A0A5P1F036_ASPOF</name>
<gene>
    <name evidence="1" type="ORF">A4U43_C04F11640</name>
</gene>
<keyword evidence="2" id="KW-1185">Reference proteome</keyword>
<dbReference type="Gramene" id="ONK71718">
    <property type="protein sequence ID" value="ONK71718"/>
    <property type="gene ID" value="A4U43_C04F11640"/>
</dbReference>
<reference evidence="2" key="1">
    <citation type="journal article" date="2017" name="Nat. Commun.">
        <title>The asparagus genome sheds light on the origin and evolution of a young Y chromosome.</title>
        <authorList>
            <person name="Harkess A."/>
            <person name="Zhou J."/>
            <person name="Xu C."/>
            <person name="Bowers J.E."/>
            <person name="Van der Hulst R."/>
            <person name="Ayyampalayam S."/>
            <person name="Mercati F."/>
            <person name="Riccardi P."/>
            <person name="McKain M.R."/>
            <person name="Kakrana A."/>
            <person name="Tang H."/>
            <person name="Ray J."/>
            <person name="Groenendijk J."/>
            <person name="Arikit S."/>
            <person name="Mathioni S.M."/>
            <person name="Nakano M."/>
            <person name="Shan H."/>
            <person name="Telgmann-Rauber A."/>
            <person name="Kanno A."/>
            <person name="Yue Z."/>
            <person name="Chen H."/>
            <person name="Li W."/>
            <person name="Chen Y."/>
            <person name="Xu X."/>
            <person name="Zhang Y."/>
            <person name="Luo S."/>
            <person name="Chen H."/>
            <person name="Gao J."/>
            <person name="Mao Z."/>
            <person name="Pires J.C."/>
            <person name="Luo M."/>
            <person name="Kudrna D."/>
            <person name="Wing R.A."/>
            <person name="Meyers B.C."/>
            <person name="Yi K."/>
            <person name="Kong H."/>
            <person name="Lavrijsen P."/>
            <person name="Sunseri F."/>
            <person name="Falavigna A."/>
            <person name="Ye Y."/>
            <person name="Leebens-Mack J.H."/>
            <person name="Chen G."/>
        </authorList>
    </citation>
    <scope>NUCLEOTIDE SEQUENCE [LARGE SCALE GENOMIC DNA]</scope>
    <source>
        <strain evidence="2">cv. DH0086</strain>
    </source>
</reference>
<evidence type="ECO:0000313" key="1">
    <source>
        <dbReference type="EMBL" id="ONK71718.1"/>
    </source>
</evidence>